<dbReference type="AlphaFoldDB" id="A0A2X2TQZ7"/>
<reference evidence="2 3" key="1">
    <citation type="submission" date="2018-06" db="EMBL/GenBank/DDBJ databases">
        <authorList>
            <consortium name="Pathogen Informatics"/>
            <person name="Doyle S."/>
        </authorList>
    </citation>
    <scope>NUCLEOTIDE SEQUENCE [LARGE SCALE GENOMIC DNA]</scope>
    <source>
        <strain evidence="2 3">NCTC11224</strain>
    </source>
</reference>
<accession>A0A2X2TQZ7</accession>
<feature type="domain" description="Transposase DDE" evidence="1">
    <location>
        <begin position="2"/>
        <end position="422"/>
    </location>
</feature>
<dbReference type="InterPro" id="IPR012337">
    <property type="entry name" value="RNaseH-like_sf"/>
</dbReference>
<protein>
    <submittedName>
        <fullName evidence="2">Transposase DDE domain</fullName>
    </submittedName>
</protein>
<dbReference type="InterPro" id="IPR047960">
    <property type="entry name" value="Transpos_IS1380"/>
</dbReference>
<dbReference type="Pfam" id="PF13701">
    <property type="entry name" value="DDE_Tnp_1_4"/>
    <property type="match status" value="1"/>
</dbReference>
<evidence type="ECO:0000259" key="1">
    <source>
        <dbReference type="Pfam" id="PF13701"/>
    </source>
</evidence>
<dbReference type="NCBIfam" id="NF033539">
    <property type="entry name" value="transpos_IS1380"/>
    <property type="match status" value="1"/>
</dbReference>
<evidence type="ECO:0000313" key="3">
    <source>
        <dbReference type="Proteomes" id="UP000251853"/>
    </source>
</evidence>
<dbReference type="InterPro" id="IPR025668">
    <property type="entry name" value="Tnp_DDE_dom"/>
</dbReference>
<keyword evidence="3" id="KW-1185">Reference proteome</keyword>
<organism evidence="2 3">
    <name type="scientific">Enterocloster clostridioformis</name>
    <dbReference type="NCBI Taxonomy" id="1531"/>
    <lineage>
        <taxon>Bacteria</taxon>
        <taxon>Bacillati</taxon>
        <taxon>Bacillota</taxon>
        <taxon>Clostridia</taxon>
        <taxon>Lachnospirales</taxon>
        <taxon>Lachnospiraceae</taxon>
        <taxon>Enterocloster</taxon>
    </lineage>
</organism>
<proteinExistence type="predicted"/>
<dbReference type="SUPFAM" id="SSF53098">
    <property type="entry name" value="Ribonuclease H-like"/>
    <property type="match status" value="1"/>
</dbReference>
<name>A0A2X2TQZ7_9FIRM</name>
<dbReference type="EMBL" id="UAVW01000001">
    <property type="protein sequence ID" value="SQB04617.1"/>
    <property type="molecule type" value="Genomic_DNA"/>
</dbReference>
<dbReference type="Proteomes" id="UP000251853">
    <property type="component" value="Unassembled WGS sequence"/>
</dbReference>
<sequence length="465" mass="53097">MKKIKIEFTNERLIPASGLAVVGAILGKSDFVKRCNRMDVTPNRSQHQIKNGDVLLTYIGLLTMGKPAYESVHEFDDDPDFYKYALGIVRSIPSEETLRQRMDDIGSSMRSYILAENIKMLRDNGIVPGKLPNGYVPVDIDVTPFDNSKTKNQGVSRTYKGCDGYAPIMAYIGTEGYLVNCELREGKQHCQKHTPEFLRETIRMCREITDEPLLIRLDSGNDAAENIGILVEAGCYFVIKRNLRRESKEDWLQMAQEYSQDIETPREGKTVYIGSDWKPVSYKTADDTEKTITVRAGYEIINRTIDKYGQFLLEGDIEVNTWWTNLGMTDREVIGLYHAHGECEQFHSEIKTDMDMERLPSGKFETNELVLELAILAYNILRMIGQESIGRKGTKTKHKVRRRRLRTVIGNMIMMASHVTEHALLKGFLVLLTVIWNQNQSRYIKILSLKNYLSRISQSDLGLAS</sequence>
<evidence type="ECO:0000313" key="2">
    <source>
        <dbReference type="EMBL" id="SQB04617.1"/>
    </source>
</evidence>
<gene>
    <name evidence="2" type="ORF">NCTC11224_01035</name>
</gene>